<dbReference type="FunFam" id="3.40.800.10:FF:000005">
    <property type="entry name" value="Arginase"/>
    <property type="match status" value="1"/>
</dbReference>
<evidence type="ECO:0000256" key="9">
    <source>
        <dbReference type="NCBIfam" id="TIGR01229"/>
    </source>
</evidence>
<dbReference type="Gene3D" id="3.40.800.10">
    <property type="entry name" value="Ureohydrolase domain"/>
    <property type="match status" value="1"/>
</dbReference>
<dbReference type="PIRSF" id="PIRSF036979">
    <property type="entry name" value="Arginase"/>
    <property type="match status" value="1"/>
</dbReference>
<dbReference type="GO" id="GO:0000050">
    <property type="term" value="P:urea cycle"/>
    <property type="evidence" value="ECO:0007669"/>
    <property type="project" value="UniProtKB-UniPathway"/>
</dbReference>
<evidence type="ECO:0000256" key="1">
    <source>
        <dbReference type="ARBA" id="ARBA00005098"/>
    </source>
</evidence>
<evidence type="ECO:0000256" key="10">
    <source>
        <dbReference type="PIRSR" id="PIRSR036979-1"/>
    </source>
</evidence>
<dbReference type="SUPFAM" id="SSF52768">
    <property type="entry name" value="Arginase/deacetylase"/>
    <property type="match status" value="1"/>
</dbReference>
<evidence type="ECO:0000256" key="6">
    <source>
        <dbReference type="ARBA" id="ARBA00022801"/>
    </source>
</evidence>
<keyword evidence="6 12" id="KW-0378">Hydrolase</keyword>
<comment type="cofactor">
    <cofactor evidence="10 13">
        <name>Mn(2+)</name>
        <dbReference type="ChEBI" id="CHEBI:29035"/>
    </cofactor>
    <text evidence="10 13">Binds 2 manganese ions per subunit.</text>
</comment>
<dbReference type="GO" id="GO:0004053">
    <property type="term" value="F:arginase activity"/>
    <property type="evidence" value="ECO:0007669"/>
    <property type="project" value="UniProtKB-UniRule"/>
</dbReference>
<protein>
    <recommendedName>
        <fullName evidence="3 9">Arginase</fullName>
        <ecNumber evidence="2 9">3.5.3.1</ecNumber>
    </recommendedName>
</protein>
<feature type="binding site" evidence="10">
    <location>
        <position position="125"/>
    </location>
    <ligand>
        <name>Mn(2+)</name>
        <dbReference type="ChEBI" id="CHEBI:29035"/>
        <label>1</label>
    </ligand>
</feature>
<name>A0A1S2LQ06_9BACI</name>
<dbReference type="PANTHER" id="PTHR43782:SF3">
    <property type="entry name" value="ARGINASE"/>
    <property type="match status" value="1"/>
</dbReference>
<feature type="binding site" evidence="10">
    <location>
        <position position="123"/>
    </location>
    <ligand>
        <name>Mn(2+)</name>
        <dbReference type="ChEBI" id="CHEBI:29035"/>
        <label>1</label>
    </ligand>
</feature>
<keyword evidence="7 10" id="KW-0464">Manganese</keyword>
<dbReference type="InterPro" id="IPR006035">
    <property type="entry name" value="Ureohydrolase"/>
</dbReference>
<keyword evidence="5 10" id="KW-0479">Metal-binding</keyword>
<evidence type="ECO:0000256" key="5">
    <source>
        <dbReference type="ARBA" id="ARBA00022723"/>
    </source>
</evidence>
<keyword evidence="15" id="KW-1185">Reference proteome</keyword>
<dbReference type="GO" id="GO:0005737">
    <property type="term" value="C:cytoplasm"/>
    <property type="evidence" value="ECO:0007669"/>
    <property type="project" value="TreeGrafter"/>
</dbReference>
<organism evidence="14 15">
    <name type="scientific">Anaerobacillus arseniciselenatis</name>
    <dbReference type="NCBI Taxonomy" id="85682"/>
    <lineage>
        <taxon>Bacteria</taxon>
        <taxon>Bacillati</taxon>
        <taxon>Bacillota</taxon>
        <taxon>Bacilli</taxon>
        <taxon>Bacillales</taxon>
        <taxon>Bacillaceae</taxon>
        <taxon>Anaerobacillus</taxon>
    </lineage>
</organism>
<dbReference type="EMBL" id="MLQQ01000005">
    <property type="protein sequence ID" value="OIJ14609.1"/>
    <property type="molecule type" value="Genomic_DNA"/>
</dbReference>
<dbReference type="AlphaFoldDB" id="A0A1S2LQ06"/>
<feature type="binding site" evidence="10">
    <location>
        <position position="227"/>
    </location>
    <ligand>
        <name>Mn(2+)</name>
        <dbReference type="ChEBI" id="CHEBI:29035"/>
        <label>1</label>
    </ligand>
</feature>
<dbReference type="UniPathway" id="UPA00158">
    <property type="reaction ID" value="UER00270"/>
</dbReference>
<evidence type="ECO:0000313" key="15">
    <source>
        <dbReference type="Proteomes" id="UP000180098"/>
    </source>
</evidence>
<dbReference type="GO" id="GO:0006525">
    <property type="term" value="P:arginine metabolic process"/>
    <property type="evidence" value="ECO:0007669"/>
    <property type="project" value="UniProtKB-KW"/>
</dbReference>
<sequence length="300" mass="32269">MKKKISIIGVPMDLGQRRRGVDMGPSAMRYANVVERLQALGYEVHDLGDIEIGRPNEFDVIDEDNLKDLKEVVNANQTLAEAVSKSVVNGSFPLVLGGDHSIAIGTLAGVAEHYKNLGVIWYDAHGDLNTGETSPSGNIHGMPLAVSLGIGHPYLTGLGGYAPKIRPENVVIIGARSLDDGEKELIQEKGIKVYTMHEIDRLGMTRVMEEAMEYVTKDTDGVHLSLDLDALDPHDAPGVGTPVLGGTSYRETHLAMEMLAEADIVTSAEFVEVNPILDDKNTTATVAVALMGSLFGEKLL</sequence>
<evidence type="ECO:0000256" key="4">
    <source>
        <dbReference type="ARBA" id="ARBA00022503"/>
    </source>
</evidence>
<comment type="pathway">
    <text evidence="1">Nitrogen metabolism; urea cycle; L-ornithine and urea from L-arginine: step 1/1.</text>
</comment>
<evidence type="ECO:0000256" key="3">
    <source>
        <dbReference type="ARBA" id="ARBA00018123"/>
    </source>
</evidence>
<comment type="catalytic activity">
    <reaction evidence="8 13">
        <text>L-arginine + H2O = urea + L-ornithine</text>
        <dbReference type="Rhea" id="RHEA:20569"/>
        <dbReference type="ChEBI" id="CHEBI:15377"/>
        <dbReference type="ChEBI" id="CHEBI:16199"/>
        <dbReference type="ChEBI" id="CHEBI:32682"/>
        <dbReference type="ChEBI" id="CHEBI:46911"/>
        <dbReference type="EC" id="3.5.3.1"/>
    </reaction>
</comment>
<dbReference type="PROSITE" id="PS01053">
    <property type="entry name" value="ARGINASE_1"/>
    <property type="match status" value="1"/>
</dbReference>
<dbReference type="OrthoDB" id="9789727at2"/>
<evidence type="ECO:0000256" key="8">
    <source>
        <dbReference type="ARBA" id="ARBA00047391"/>
    </source>
</evidence>
<dbReference type="PROSITE" id="PS51409">
    <property type="entry name" value="ARGINASE_2"/>
    <property type="match status" value="1"/>
</dbReference>
<dbReference type="Pfam" id="PF00491">
    <property type="entry name" value="Arginase"/>
    <property type="match status" value="1"/>
</dbReference>
<reference evidence="14 15" key="1">
    <citation type="submission" date="2016-10" db="EMBL/GenBank/DDBJ databases">
        <title>Draft genome sequences of four alkaliphilic bacteria belonging to the Anaerobacillus genus.</title>
        <authorList>
            <person name="Bassil N.M."/>
            <person name="Lloyd J.R."/>
        </authorList>
    </citation>
    <scope>NUCLEOTIDE SEQUENCE [LARGE SCALE GENOMIC DNA]</scope>
    <source>
        <strain evidence="14 15">DSM 15340</strain>
    </source>
</reference>
<evidence type="ECO:0000256" key="12">
    <source>
        <dbReference type="RuleBase" id="RU003684"/>
    </source>
</evidence>
<dbReference type="GO" id="GO:0030145">
    <property type="term" value="F:manganese ion binding"/>
    <property type="evidence" value="ECO:0007669"/>
    <property type="project" value="TreeGrafter"/>
</dbReference>
<proteinExistence type="inferred from homology"/>
<gene>
    <name evidence="14" type="ORF">BKP35_06050</name>
</gene>
<dbReference type="EC" id="3.5.3.1" evidence="2 9"/>
<dbReference type="PRINTS" id="PR00116">
    <property type="entry name" value="ARGINASE"/>
</dbReference>
<feature type="binding site" evidence="10">
    <location>
        <position position="100"/>
    </location>
    <ligand>
        <name>Mn(2+)</name>
        <dbReference type="ChEBI" id="CHEBI:29035"/>
        <label>1</label>
    </ligand>
</feature>
<dbReference type="InterPro" id="IPR023696">
    <property type="entry name" value="Ureohydrolase_dom_sf"/>
</dbReference>
<evidence type="ECO:0000256" key="13">
    <source>
        <dbReference type="RuleBase" id="RU361159"/>
    </source>
</evidence>
<feature type="binding site" evidence="10">
    <location>
        <position position="127"/>
    </location>
    <ligand>
        <name>Mn(2+)</name>
        <dbReference type="ChEBI" id="CHEBI:29035"/>
        <label>1</label>
    </ligand>
</feature>
<keyword evidence="4 13" id="KW-0056">Arginine metabolism</keyword>
<dbReference type="NCBIfam" id="TIGR01229">
    <property type="entry name" value="rocF_arginase"/>
    <property type="match status" value="1"/>
</dbReference>
<evidence type="ECO:0000256" key="2">
    <source>
        <dbReference type="ARBA" id="ARBA00012168"/>
    </source>
</evidence>
<accession>A0A1S2LQ06</accession>
<dbReference type="Proteomes" id="UP000180098">
    <property type="component" value="Unassembled WGS sequence"/>
</dbReference>
<dbReference type="InterPro" id="IPR020855">
    <property type="entry name" value="Ureohydrolase_Mn_BS"/>
</dbReference>
<dbReference type="RefSeq" id="WP_071312490.1">
    <property type="nucleotide sequence ID" value="NZ_MLQQ01000005.1"/>
</dbReference>
<evidence type="ECO:0000256" key="11">
    <source>
        <dbReference type="PROSITE-ProRule" id="PRU00742"/>
    </source>
</evidence>
<comment type="caution">
    <text evidence="14">The sequence shown here is derived from an EMBL/GenBank/DDBJ whole genome shotgun (WGS) entry which is preliminary data.</text>
</comment>
<dbReference type="PANTHER" id="PTHR43782">
    <property type="entry name" value="ARGINASE"/>
    <property type="match status" value="1"/>
</dbReference>
<comment type="similarity">
    <text evidence="11 12">Belongs to the arginase family.</text>
</comment>
<dbReference type="CDD" id="cd09989">
    <property type="entry name" value="Arginase"/>
    <property type="match status" value="1"/>
</dbReference>
<feature type="binding site" evidence="10">
    <location>
        <position position="229"/>
    </location>
    <ligand>
        <name>Mn(2+)</name>
        <dbReference type="ChEBI" id="CHEBI:29035"/>
        <label>1</label>
    </ligand>
</feature>
<evidence type="ECO:0000256" key="7">
    <source>
        <dbReference type="ARBA" id="ARBA00023211"/>
    </source>
</evidence>
<evidence type="ECO:0000313" key="14">
    <source>
        <dbReference type="EMBL" id="OIJ14609.1"/>
    </source>
</evidence>
<dbReference type="InterPro" id="IPR014033">
    <property type="entry name" value="Arginase"/>
</dbReference>